<sequence>MIARPSLHLIGSRLRRVRARKTLAAASIGLGLIGLTAFVKPTPVLVWNASASAPIGLYGLGLGTARAGDFVLVRLPKMAAHLADQRGYLPRNVPLVKRIAALPHEHVCAFNDAIIIGGEIVTRRLPVDTQGRTLPWWNECRALTGDEVFLINGEAPGSFDSRYFGPVPAANIVGRLVPLWTE</sequence>
<reference evidence="2 3" key="1">
    <citation type="submission" date="2014-08" db="EMBL/GenBank/DDBJ databases">
        <authorList>
            <person name="Moulin Lionel"/>
        </authorList>
    </citation>
    <scope>NUCLEOTIDE SEQUENCE [LARGE SCALE GENOMIC DNA]</scope>
</reference>
<dbReference type="GO" id="GO:0004252">
    <property type="term" value="F:serine-type endopeptidase activity"/>
    <property type="evidence" value="ECO:0007669"/>
    <property type="project" value="InterPro"/>
</dbReference>
<feature type="domain" description="Peptidase S26" evidence="1">
    <location>
        <begin position="27"/>
        <end position="180"/>
    </location>
</feature>
<dbReference type="GO" id="GO:0006465">
    <property type="term" value="P:signal peptide processing"/>
    <property type="evidence" value="ECO:0007669"/>
    <property type="project" value="InterPro"/>
</dbReference>
<protein>
    <submittedName>
        <fullName evidence="2">Putative TRAF CONJUGAL TRANSFER PROTEIN</fullName>
    </submittedName>
</protein>
<evidence type="ECO:0000313" key="3">
    <source>
        <dbReference type="Proteomes" id="UP000046373"/>
    </source>
</evidence>
<proteinExistence type="predicted"/>
<dbReference type="Pfam" id="PF10502">
    <property type="entry name" value="Peptidase_S26"/>
    <property type="match status" value="1"/>
</dbReference>
<evidence type="ECO:0000313" key="2">
    <source>
        <dbReference type="EMBL" id="CDX13933.1"/>
    </source>
</evidence>
<accession>A0A090DJF2</accession>
<dbReference type="Gene3D" id="2.10.109.10">
    <property type="entry name" value="Umud Fragment, subunit A"/>
    <property type="match status" value="1"/>
</dbReference>
<dbReference type="MEROPS" id="S26.014"/>
<gene>
    <name evidence="2" type="primary">traF</name>
    <name evidence="2" type="ORF">MPLDJ20_100040</name>
</gene>
<dbReference type="AlphaFoldDB" id="A0A090DJF2"/>
<dbReference type="InterPro" id="IPR019533">
    <property type="entry name" value="Peptidase_S26"/>
</dbReference>
<name>A0A090DJF2_MESPL</name>
<dbReference type="SUPFAM" id="SSF51306">
    <property type="entry name" value="LexA/Signal peptidase"/>
    <property type="match status" value="1"/>
</dbReference>
<evidence type="ECO:0000259" key="1">
    <source>
        <dbReference type="Pfam" id="PF10502"/>
    </source>
</evidence>
<dbReference type="Proteomes" id="UP000046373">
    <property type="component" value="Unassembled WGS sequence"/>
</dbReference>
<dbReference type="EMBL" id="CCNB01000002">
    <property type="protein sequence ID" value="CDX13933.1"/>
    <property type="molecule type" value="Genomic_DNA"/>
</dbReference>
<organism evidence="2 3">
    <name type="scientific">Mesorhizobium plurifarium</name>
    <dbReference type="NCBI Taxonomy" id="69974"/>
    <lineage>
        <taxon>Bacteria</taxon>
        <taxon>Pseudomonadati</taxon>
        <taxon>Pseudomonadota</taxon>
        <taxon>Alphaproteobacteria</taxon>
        <taxon>Hyphomicrobiales</taxon>
        <taxon>Phyllobacteriaceae</taxon>
        <taxon>Mesorhizobium</taxon>
    </lineage>
</organism>
<dbReference type="InterPro" id="IPR036286">
    <property type="entry name" value="LexA/Signal_pep-like_sf"/>
</dbReference>